<keyword evidence="2" id="KW-0732">Signal</keyword>
<evidence type="ECO:0000313" key="4">
    <source>
        <dbReference type="WBParaSite" id="TMUE_2000007753.1"/>
    </source>
</evidence>
<evidence type="ECO:0000256" key="2">
    <source>
        <dbReference type="SAM" id="SignalP"/>
    </source>
</evidence>
<sequence>MKSYIISSLAALLIAQLSMIGSAQRPAFHQEARPAKLPFPPTAGHPHGPPQKPPEDPVFCAVDLCRRWKCKEPYAKYKATTTLSDASDFTGCVEACMKDMFELWSNYFGGNAEEEGEVEVQE</sequence>
<dbReference type="WBParaSite" id="TMUE_2000007753.1">
    <property type="protein sequence ID" value="TMUE_2000007753.1"/>
    <property type="gene ID" value="WBGene00299997"/>
</dbReference>
<protein>
    <submittedName>
        <fullName evidence="4">Uncharacterized protein</fullName>
    </submittedName>
</protein>
<proteinExistence type="predicted"/>
<reference evidence="4" key="1">
    <citation type="submission" date="2019-12" db="UniProtKB">
        <authorList>
            <consortium name="WormBaseParasite"/>
        </authorList>
    </citation>
    <scope>IDENTIFICATION</scope>
</reference>
<dbReference type="AlphaFoldDB" id="A0A5S6QKM5"/>
<evidence type="ECO:0000256" key="1">
    <source>
        <dbReference type="SAM" id="MobiDB-lite"/>
    </source>
</evidence>
<accession>A0A5S6QKM5</accession>
<organism evidence="3 4">
    <name type="scientific">Trichuris muris</name>
    <name type="common">Mouse whipworm</name>
    <dbReference type="NCBI Taxonomy" id="70415"/>
    <lineage>
        <taxon>Eukaryota</taxon>
        <taxon>Metazoa</taxon>
        <taxon>Ecdysozoa</taxon>
        <taxon>Nematoda</taxon>
        <taxon>Enoplea</taxon>
        <taxon>Dorylaimia</taxon>
        <taxon>Trichinellida</taxon>
        <taxon>Trichuridae</taxon>
        <taxon>Trichuris</taxon>
    </lineage>
</organism>
<keyword evidence="3" id="KW-1185">Reference proteome</keyword>
<evidence type="ECO:0000313" key="3">
    <source>
        <dbReference type="Proteomes" id="UP000046395"/>
    </source>
</evidence>
<feature type="compositionally biased region" description="Pro residues" evidence="1">
    <location>
        <begin position="37"/>
        <end position="52"/>
    </location>
</feature>
<dbReference type="Proteomes" id="UP000046395">
    <property type="component" value="Unassembled WGS sequence"/>
</dbReference>
<feature type="region of interest" description="Disordered" evidence="1">
    <location>
        <begin position="28"/>
        <end position="55"/>
    </location>
</feature>
<feature type="signal peptide" evidence="2">
    <location>
        <begin position="1"/>
        <end position="23"/>
    </location>
</feature>
<feature type="chain" id="PRO_5024371104" evidence="2">
    <location>
        <begin position="24"/>
        <end position="122"/>
    </location>
</feature>
<name>A0A5S6QKM5_TRIMR</name>